<dbReference type="Pfam" id="PF00583">
    <property type="entry name" value="Acetyltransf_1"/>
    <property type="match status" value="1"/>
</dbReference>
<comment type="subcellular location">
    <subcellularLocation>
        <location evidence="5">Nucleus</location>
    </subcellularLocation>
</comment>
<organism evidence="9 10">
    <name type="scientific">Ditylenchus destructor</name>
    <dbReference type="NCBI Taxonomy" id="166010"/>
    <lineage>
        <taxon>Eukaryota</taxon>
        <taxon>Metazoa</taxon>
        <taxon>Ecdysozoa</taxon>
        <taxon>Nematoda</taxon>
        <taxon>Chromadorea</taxon>
        <taxon>Rhabditida</taxon>
        <taxon>Tylenchina</taxon>
        <taxon>Tylenchomorpha</taxon>
        <taxon>Sphaerularioidea</taxon>
        <taxon>Anguinidae</taxon>
        <taxon>Anguininae</taxon>
        <taxon>Ditylenchus</taxon>
    </lineage>
</organism>
<sequence>MWRSSTTSILTAFFTAIFLYSLEIVYNFNNDHKLTIDLSSQTKRSRDEHILKTCSISKCLNINRCLLNPRRHLSVGLQPLLKIMDKNGNLLAPEPSSEFLKMREIIRRSSYFETDLEYACLIVPGVDMLNFGRLPYESTSVEFSDIVTTIESALPSRSNLLIFNYVGNKVTKHHYLPMMASSGFRYHSYRPNFDLTIPMLRSYSLHTIVQSNPMPETTDKLKIGIILMHTTDPQVLSEYASTMDENVQILLNCKILPMESVATSLKNRVECIHSKADYEKKLQKFDYIIVPENSPSFEMIILDILEMKRTVPVIASDDYLLPFHEILNWHEFSITLAKGQMSQISSILHNIPQKYFFKLRRRATQVYDQYFSSPKKIYLTALSILEHRIIPSSVANFKYFLHSATGFHTIECGPNSLLSVMPDRTMDKFIAERQIVSAIIALADTKNDAQFLDNIESAINMLIEHLGQKLCEIYIASTAVKQSTIKRLNLSEIRRPIHVIEFKSPDDLYHITKMAHEEIAEKHNYYLLQIDGDAQLLPNNNSTLHIMDCLKMSELSIADRDMSEGNTSLMLIRNTNSWLQSHEKVSYFSQIQRLYAAGLTKMGREYIAHTTFNPRHFNMFILNKKRMVIASICFREIEARNLVELIFFVVHVNQQLKGYGTLMMNAFKQYIVDQQRKFQYILTFADNNARDFFRKQKFINIKIPPRQYRGYIKEYRASQLKQFKLCARDNYSDHHVVESLMQDDAPVHVNIFPDIGGESHTGRHNDCSSPELDVVSCTPCPQSSAGSVYDPRKKSYFCQRCLNHGLEFPRKGHKPFCRYAQCDCEDCMMVETRRRLNNQLSQRKVDDQEGKRAPAGKKIRDPKCARCSEHGENHALRGHKKSTCPYLNCDCIKCQIVEKQRKIMAKQIKLRRDQQTARRAMQQQPHQEGIPAIFTQSKTEPSSTNGSSLSMLQTALSGGQVISASSEFQFPAKPSPFCMSSSPPLSIAPMSISCRTSQADSPKIPIPNGFCVPNTAFGWNMLAGHFAGLPNLFGASMQSAIQQPGPTSPFSSAPMPSNLLNVSNTQDVRAMHFVEKASLVATDPSLLANSLCNPSLEEIKALMQAAQGTSLLNSVITLSSINALGGISPFNVSSLLFGCQNSRVGGSLVQNTTSQNC</sequence>
<dbReference type="Gene3D" id="4.10.1040.10">
    <property type="entry name" value="DM DNA-binding domain"/>
    <property type="match status" value="2"/>
</dbReference>
<evidence type="ECO:0000313" key="10">
    <source>
        <dbReference type="Proteomes" id="UP001201812"/>
    </source>
</evidence>
<dbReference type="GO" id="GO:0010484">
    <property type="term" value="F:histone H3 acetyltransferase activity"/>
    <property type="evidence" value="ECO:0007669"/>
    <property type="project" value="TreeGrafter"/>
</dbReference>
<dbReference type="AlphaFoldDB" id="A0AAD4ND56"/>
<keyword evidence="2 5" id="KW-0862">Zinc</keyword>
<protein>
    <submittedName>
        <fullName evidence="9">DM DNA binding domain-containing protein</fullName>
    </submittedName>
</protein>
<evidence type="ECO:0000256" key="4">
    <source>
        <dbReference type="ARBA" id="ARBA00023242"/>
    </source>
</evidence>
<evidence type="ECO:0000313" key="9">
    <source>
        <dbReference type="EMBL" id="KAI1723889.1"/>
    </source>
</evidence>
<dbReference type="EMBL" id="JAKKPZ010000003">
    <property type="protein sequence ID" value="KAI1723889.1"/>
    <property type="molecule type" value="Genomic_DNA"/>
</dbReference>
<dbReference type="GO" id="GO:0045944">
    <property type="term" value="P:positive regulation of transcription by RNA polymerase II"/>
    <property type="evidence" value="ECO:0007669"/>
    <property type="project" value="TreeGrafter"/>
</dbReference>
<dbReference type="InterPro" id="IPR040911">
    <property type="entry name" value="Exostosin_GT47"/>
</dbReference>
<evidence type="ECO:0000259" key="8">
    <source>
        <dbReference type="PROSITE" id="PS51186"/>
    </source>
</evidence>
<dbReference type="PANTHER" id="PTHR45750:SF3">
    <property type="entry name" value="HISTONE ACETYLTRANSFERASE"/>
    <property type="match status" value="1"/>
</dbReference>
<dbReference type="GO" id="GO:0005634">
    <property type="term" value="C:nucleus"/>
    <property type="evidence" value="ECO:0007669"/>
    <property type="project" value="UniProtKB-SubCell"/>
</dbReference>
<feature type="DNA-binding region" description="DM" evidence="5">
    <location>
        <begin position="798"/>
        <end position="844"/>
    </location>
</feature>
<dbReference type="GO" id="GO:0043565">
    <property type="term" value="F:sequence-specific DNA binding"/>
    <property type="evidence" value="ECO:0007669"/>
    <property type="project" value="InterPro"/>
</dbReference>
<feature type="domain" description="DM" evidence="7">
    <location>
        <begin position="798"/>
        <end position="844"/>
    </location>
</feature>
<dbReference type="Pfam" id="PF03016">
    <property type="entry name" value="Exostosin_GT47"/>
    <property type="match status" value="1"/>
</dbReference>
<dbReference type="Gene3D" id="3.40.630.30">
    <property type="match status" value="1"/>
</dbReference>
<feature type="domain" description="DM" evidence="7">
    <location>
        <begin position="864"/>
        <end position="912"/>
    </location>
</feature>
<dbReference type="Proteomes" id="UP001201812">
    <property type="component" value="Unassembled WGS sequence"/>
</dbReference>
<dbReference type="InterPro" id="IPR001275">
    <property type="entry name" value="DM_DNA-bd"/>
</dbReference>
<dbReference type="PROSITE" id="PS50809">
    <property type="entry name" value="DM_2"/>
    <property type="match status" value="2"/>
</dbReference>
<dbReference type="SUPFAM" id="SSF82927">
    <property type="entry name" value="Cysteine-rich DNA binding domain, (DM domain)"/>
    <property type="match status" value="2"/>
</dbReference>
<accession>A0AAD4ND56</accession>
<feature type="DNA-binding region" description="DM" evidence="5">
    <location>
        <begin position="864"/>
        <end position="912"/>
    </location>
</feature>
<keyword evidence="10" id="KW-1185">Reference proteome</keyword>
<evidence type="ECO:0000256" key="3">
    <source>
        <dbReference type="ARBA" id="ARBA00023125"/>
    </source>
</evidence>
<evidence type="ECO:0000259" key="7">
    <source>
        <dbReference type="PROSITE" id="PS50809"/>
    </source>
</evidence>
<keyword evidence="3 5" id="KW-0238">DNA-binding</keyword>
<dbReference type="SMART" id="SM00301">
    <property type="entry name" value="DM"/>
    <property type="match status" value="2"/>
</dbReference>
<dbReference type="Pfam" id="PF00751">
    <property type="entry name" value="DM"/>
    <property type="match status" value="2"/>
</dbReference>
<feature type="region of interest" description="Disordered" evidence="6">
    <location>
        <begin position="913"/>
        <end position="932"/>
    </location>
</feature>
<evidence type="ECO:0000256" key="2">
    <source>
        <dbReference type="ARBA" id="ARBA00022833"/>
    </source>
</evidence>
<evidence type="ECO:0000256" key="6">
    <source>
        <dbReference type="SAM" id="MobiDB-lite"/>
    </source>
</evidence>
<dbReference type="InterPro" id="IPR016181">
    <property type="entry name" value="Acyl_CoA_acyltransferase"/>
</dbReference>
<evidence type="ECO:0000256" key="5">
    <source>
        <dbReference type="PROSITE-ProRule" id="PRU00070"/>
    </source>
</evidence>
<keyword evidence="4 5" id="KW-0539">Nucleus</keyword>
<dbReference type="PANTHER" id="PTHR45750">
    <property type="entry name" value="GH11602P"/>
    <property type="match status" value="1"/>
</dbReference>
<dbReference type="PROSITE" id="PS51186">
    <property type="entry name" value="GNAT"/>
    <property type="match status" value="1"/>
</dbReference>
<dbReference type="GO" id="GO:0140672">
    <property type="term" value="C:ATAC complex"/>
    <property type="evidence" value="ECO:0007669"/>
    <property type="project" value="TreeGrafter"/>
</dbReference>
<keyword evidence="1 5" id="KW-0479">Metal-binding</keyword>
<dbReference type="PROSITE" id="PS40000">
    <property type="entry name" value="DM_1"/>
    <property type="match status" value="2"/>
</dbReference>
<dbReference type="InterPro" id="IPR036407">
    <property type="entry name" value="DM_DNA-bd_sf"/>
</dbReference>
<evidence type="ECO:0000256" key="1">
    <source>
        <dbReference type="ARBA" id="ARBA00022723"/>
    </source>
</evidence>
<dbReference type="InterPro" id="IPR000182">
    <property type="entry name" value="GNAT_dom"/>
</dbReference>
<comment type="caution">
    <text evidence="9">The sequence shown here is derived from an EMBL/GenBank/DDBJ whole genome shotgun (WGS) entry which is preliminary data.</text>
</comment>
<feature type="domain" description="N-acetyltransferase" evidence="8">
    <location>
        <begin position="570"/>
        <end position="743"/>
    </location>
</feature>
<proteinExistence type="predicted"/>
<name>A0AAD4ND56_9BILA</name>
<dbReference type="SUPFAM" id="SSF55729">
    <property type="entry name" value="Acyl-CoA N-acyltransferases (Nat)"/>
    <property type="match status" value="1"/>
</dbReference>
<gene>
    <name evidence="9" type="ORF">DdX_04069</name>
</gene>
<dbReference type="InterPro" id="IPR037800">
    <property type="entry name" value="GCN5"/>
</dbReference>
<reference evidence="9" key="1">
    <citation type="submission" date="2022-01" db="EMBL/GenBank/DDBJ databases">
        <title>Genome Sequence Resource for Two Populations of Ditylenchus destructor, the Migratory Endoparasitic Phytonematode.</title>
        <authorList>
            <person name="Zhang H."/>
            <person name="Lin R."/>
            <person name="Xie B."/>
        </authorList>
    </citation>
    <scope>NUCLEOTIDE SEQUENCE</scope>
    <source>
        <strain evidence="9">BazhouSP</strain>
    </source>
</reference>
<dbReference type="GO" id="GO:0046872">
    <property type="term" value="F:metal ion binding"/>
    <property type="evidence" value="ECO:0007669"/>
    <property type="project" value="UniProtKB-KW"/>
</dbReference>